<protein>
    <submittedName>
        <fullName evidence="2">Uncharacterized protein</fullName>
    </submittedName>
</protein>
<evidence type="ECO:0000256" key="1">
    <source>
        <dbReference type="SAM" id="MobiDB-lite"/>
    </source>
</evidence>
<dbReference type="RefSeq" id="WP_339159261.1">
    <property type="nucleotide sequence ID" value="NZ_LR743510.1"/>
</dbReference>
<proteinExistence type="predicted"/>
<keyword evidence="2" id="KW-0614">Plasmid</keyword>
<dbReference type="AlphaFoldDB" id="A0A679JNL0"/>
<organism evidence="2">
    <name type="scientific">Methylobacterium bullatum</name>
    <dbReference type="NCBI Taxonomy" id="570505"/>
    <lineage>
        <taxon>Bacteria</taxon>
        <taxon>Pseudomonadati</taxon>
        <taxon>Pseudomonadota</taxon>
        <taxon>Alphaproteobacteria</taxon>
        <taxon>Hyphomicrobiales</taxon>
        <taxon>Methylobacteriaceae</taxon>
        <taxon>Methylobacterium</taxon>
    </lineage>
</organism>
<name>A0A679JNL0_9HYPH</name>
<evidence type="ECO:0000313" key="2">
    <source>
        <dbReference type="EMBL" id="CAA2137501.1"/>
    </source>
</evidence>
<feature type="region of interest" description="Disordered" evidence="1">
    <location>
        <begin position="77"/>
        <end position="98"/>
    </location>
</feature>
<accession>A0A679JNL0</accession>
<geneLocation type="plasmid" evidence="2">
    <name>1</name>
</geneLocation>
<sequence length="128" mass="14253">MNTNEIIRDLGIRLIRAEIKARQPKDAKAVEDAIATRIRIDNIGNVYVVDTDGNRDDAKSFEQFMNEVATDRPELFQGRPVATGGKTPPVGNPFKRNDPAYNLTAATKILREDPETAKRLAYEAGIQL</sequence>
<reference evidence="2" key="1">
    <citation type="submission" date="2019-12" db="EMBL/GenBank/DDBJ databases">
        <authorList>
            <person name="Cremers G."/>
        </authorList>
    </citation>
    <scope>NUCLEOTIDE SEQUENCE</scope>
    <source>
        <strain evidence="2">Mbul2</strain>
        <plasmid evidence="2">1</plasmid>
    </source>
</reference>
<dbReference type="EMBL" id="LR743510">
    <property type="protein sequence ID" value="CAA2137501.1"/>
    <property type="molecule type" value="Genomic_DNA"/>
</dbReference>
<gene>
    <name evidence="2" type="ORF">MBLL_00688</name>
</gene>